<dbReference type="InterPro" id="IPR050217">
    <property type="entry name" value="Peroxiredoxin"/>
</dbReference>
<evidence type="ECO:0000256" key="2">
    <source>
        <dbReference type="ARBA" id="ARBA00013017"/>
    </source>
</evidence>
<keyword evidence="5 8" id="KW-0560">Oxidoreductase</keyword>
<comment type="catalytic activity">
    <reaction evidence="7">
        <text>a hydroperoxide + [thioredoxin]-dithiol = an alcohol + [thioredoxin]-disulfide + H2O</text>
        <dbReference type="Rhea" id="RHEA:62620"/>
        <dbReference type="Rhea" id="RHEA-COMP:10698"/>
        <dbReference type="Rhea" id="RHEA-COMP:10700"/>
        <dbReference type="ChEBI" id="CHEBI:15377"/>
        <dbReference type="ChEBI" id="CHEBI:29950"/>
        <dbReference type="ChEBI" id="CHEBI:30879"/>
        <dbReference type="ChEBI" id="CHEBI:35924"/>
        <dbReference type="ChEBI" id="CHEBI:50058"/>
        <dbReference type="EC" id="1.11.1.24"/>
    </reaction>
</comment>
<evidence type="ECO:0000259" key="10">
    <source>
        <dbReference type="PROSITE" id="PS51352"/>
    </source>
</evidence>
<evidence type="ECO:0000256" key="4">
    <source>
        <dbReference type="ARBA" id="ARBA00022862"/>
    </source>
</evidence>
<dbReference type="Gene3D" id="3.40.30.10">
    <property type="entry name" value="Glutaredoxin"/>
    <property type="match status" value="1"/>
</dbReference>
<evidence type="ECO:0000256" key="1">
    <source>
        <dbReference type="ARBA" id="ARBA00009796"/>
    </source>
</evidence>
<evidence type="ECO:0000313" key="11">
    <source>
        <dbReference type="Proteomes" id="UP000695000"/>
    </source>
</evidence>
<dbReference type="SUPFAM" id="SSF52833">
    <property type="entry name" value="Thioredoxin-like"/>
    <property type="match status" value="1"/>
</dbReference>
<keyword evidence="3 8" id="KW-0575">Peroxidase</keyword>
<protein>
    <recommendedName>
        <fullName evidence="2">thioredoxin-dependent peroxiredoxin</fullName>
        <ecNumber evidence="2">1.11.1.24</ecNumber>
    </recommendedName>
</protein>
<comment type="function">
    <text evidence="8">Thiol-specific peroxidase that catalyzes the reduction of hydrogen peroxide and organic hydroperoxides to water and alcohols, respectively.</text>
</comment>
<dbReference type="InterPro" id="IPR000866">
    <property type="entry name" value="AhpC/TSA"/>
</dbReference>
<dbReference type="InterPro" id="IPR013766">
    <property type="entry name" value="Thioredoxin_domain"/>
</dbReference>
<keyword evidence="9" id="KW-0732">Signal</keyword>
<dbReference type="PANTHER" id="PTHR10681:SF121">
    <property type="entry name" value="ALKYL HYDROPEROXIDE REDUCTASE C"/>
    <property type="match status" value="1"/>
</dbReference>
<evidence type="ECO:0000256" key="6">
    <source>
        <dbReference type="ARBA" id="ARBA00023284"/>
    </source>
</evidence>
<dbReference type="RefSeq" id="XP_017769865.1">
    <property type="nucleotide sequence ID" value="XM_017914376.1"/>
</dbReference>
<dbReference type="PROSITE" id="PS51352">
    <property type="entry name" value="THIOREDOXIN_2"/>
    <property type="match status" value="1"/>
</dbReference>
<evidence type="ECO:0000256" key="7">
    <source>
        <dbReference type="ARBA" id="ARBA00049091"/>
    </source>
</evidence>
<reference evidence="12" key="1">
    <citation type="submission" date="2025-08" db="UniProtKB">
        <authorList>
            <consortium name="RefSeq"/>
        </authorList>
    </citation>
    <scope>IDENTIFICATION</scope>
    <source>
        <tissue evidence="12">Whole Larva</tissue>
    </source>
</reference>
<dbReference type="PANTHER" id="PTHR10681">
    <property type="entry name" value="THIOREDOXIN PEROXIDASE"/>
    <property type="match status" value="1"/>
</dbReference>
<dbReference type="Pfam" id="PF00578">
    <property type="entry name" value="AhpC-TSA"/>
    <property type="match status" value="1"/>
</dbReference>
<proteinExistence type="inferred from homology"/>
<evidence type="ECO:0000256" key="5">
    <source>
        <dbReference type="ARBA" id="ARBA00023002"/>
    </source>
</evidence>
<keyword evidence="4 8" id="KW-0049">Antioxidant</keyword>
<evidence type="ECO:0000313" key="12">
    <source>
        <dbReference type="RefSeq" id="XP_017769865.1"/>
    </source>
</evidence>
<dbReference type="InterPro" id="IPR036249">
    <property type="entry name" value="Thioredoxin-like_sf"/>
</dbReference>
<name>A0ABM1M5L5_NICVS</name>
<dbReference type="InterPro" id="IPR024706">
    <property type="entry name" value="Peroxiredoxin_AhpC-typ"/>
</dbReference>
<dbReference type="GeneID" id="108557731"/>
<comment type="similarity">
    <text evidence="1">Belongs to the peroxiredoxin family. AhpC/Prx1 subfamily.</text>
</comment>
<sequence>MMKIINSVSLFSSLIYFAILGAAFTETCAPQLGEAFPDISADSTNGPIHLHEYLGKDWGLLISYPADFTPVCTSELARVVKILQEFVKRDVKVLGISPNSVATHRAWSKDILEYAKVADTDHFPYPIMTDEDLSIAKHLNMLDKKHSMPDGSPLMGRAVFLISPERILRLSLIYPATTGRNFNEIIRSIDAIQLAEKLPVATPVDWKSGDSIMIHPGLPEDKTREMFPETKTVNLPSGKTYMRLAPQP</sequence>
<dbReference type="PIRSF" id="PIRSF000239">
    <property type="entry name" value="AHPC"/>
    <property type="match status" value="1"/>
</dbReference>
<organism evidence="11 12">
    <name type="scientific">Nicrophorus vespilloides</name>
    <name type="common">Boreal carrion beetle</name>
    <dbReference type="NCBI Taxonomy" id="110193"/>
    <lineage>
        <taxon>Eukaryota</taxon>
        <taxon>Metazoa</taxon>
        <taxon>Ecdysozoa</taxon>
        <taxon>Arthropoda</taxon>
        <taxon>Hexapoda</taxon>
        <taxon>Insecta</taxon>
        <taxon>Pterygota</taxon>
        <taxon>Neoptera</taxon>
        <taxon>Endopterygota</taxon>
        <taxon>Coleoptera</taxon>
        <taxon>Polyphaga</taxon>
        <taxon>Staphyliniformia</taxon>
        <taxon>Silphidae</taxon>
        <taxon>Nicrophorinae</taxon>
        <taxon>Nicrophorus</taxon>
    </lineage>
</organism>
<feature type="signal peptide" evidence="9">
    <location>
        <begin position="1"/>
        <end position="25"/>
    </location>
</feature>
<feature type="chain" id="PRO_5046767178" description="thioredoxin-dependent peroxiredoxin" evidence="9">
    <location>
        <begin position="26"/>
        <end position="248"/>
    </location>
</feature>
<evidence type="ECO:0000256" key="9">
    <source>
        <dbReference type="SAM" id="SignalP"/>
    </source>
</evidence>
<dbReference type="InterPro" id="IPR019479">
    <property type="entry name" value="Peroxiredoxin_C"/>
</dbReference>
<dbReference type="EC" id="1.11.1.24" evidence="2"/>
<evidence type="ECO:0000256" key="8">
    <source>
        <dbReference type="PIRNR" id="PIRNR000239"/>
    </source>
</evidence>
<feature type="domain" description="Thioredoxin" evidence="10">
    <location>
        <begin position="30"/>
        <end position="194"/>
    </location>
</feature>
<dbReference type="Gene3D" id="3.30.1020.10">
    <property type="entry name" value="Antioxidant, Horf6, Chain A, domain2"/>
    <property type="match status" value="1"/>
</dbReference>
<keyword evidence="11" id="KW-1185">Reference proteome</keyword>
<evidence type="ECO:0000256" key="3">
    <source>
        <dbReference type="ARBA" id="ARBA00022559"/>
    </source>
</evidence>
<keyword evidence="6 8" id="KW-0676">Redox-active center</keyword>
<dbReference type="Proteomes" id="UP000695000">
    <property type="component" value="Unplaced"/>
</dbReference>
<dbReference type="Pfam" id="PF10417">
    <property type="entry name" value="1-cysPrx_C"/>
    <property type="match status" value="1"/>
</dbReference>
<accession>A0ABM1M5L5</accession>
<gene>
    <name evidence="12" type="primary">LOC108557731</name>
</gene>